<dbReference type="AlphaFoldDB" id="A0A6J0KC74"/>
<protein>
    <submittedName>
        <fullName evidence="2">Uncharacterized protein LOC108817407</fullName>
    </submittedName>
</protein>
<dbReference type="GeneID" id="108817407"/>
<dbReference type="RefSeq" id="XP_018445582.1">
    <property type="nucleotide sequence ID" value="XM_018590080.2"/>
</dbReference>
<organism evidence="1 2">
    <name type="scientific">Raphanus sativus</name>
    <name type="common">Radish</name>
    <name type="synonym">Raphanus raphanistrum var. sativus</name>
    <dbReference type="NCBI Taxonomy" id="3726"/>
    <lineage>
        <taxon>Eukaryota</taxon>
        <taxon>Viridiplantae</taxon>
        <taxon>Streptophyta</taxon>
        <taxon>Embryophyta</taxon>
        <taxon>Tracheophyta</taxon>
        <taxon>Spermatophyta</taxon>
        <taxon>Magnoliopsida</taxon>
        <taxon>eudicotyledons</taxon>
        <taxon>Gunneridae</taxon>
        <taxon>Pentapetalae</taxon>
        <taxon>rosids</taxon>
        <taxon>malvids</taxon>
        <taxon>Brassicales</taxon>
        <taxon>Brassicaceae</taxon>
        <taxon>Brassiceae</taxon>
        <taxon>Raphanus</taxon>
    </lineage>
</organism>
<gene>
    <name evidence="2" type="primary">LOC108817407</name>
</gene>
<dbReference type="KEGG" id="rsz:108817407"/>
<dbReference type="Proteomes" id="UP000504610">
    <property type="component" value="Chromosome 7"/>
</dbReference>
<evidence type="ECO:0000313" key="2">
    <source>
        <dbReference type="RefSeq" id="XP_018445582.1"/>
    </source>
</evidence>
<proteinExistence type="predicted"/>
<sequence>MTLSSSCFRSVERERDLHENPFKSTFAFLFSIMIIHSVPMMLSSFSGSSLSWRRNGTHAPPPSFKALRFPFSLSLGIGYRTTTISPLSCSAETSSEPAPLLNAWSEFAQNVSGEWDGFGADFSREGQPLELPESVVPEAYREWEVKVFDWQTQCPTLAQPHSHTLLYKSIKLLPTVGCEADAATRYSIDHRTTTTSLSFSYSVSGSYVAVWPLGDNNHLEVEHCLINPNDKESRVRILQVVRLAEETKTLLVLQSVKVFRELWDGPFRHGDQLGGCAIRSSGFASTPTTSASLVVGSWRAALATASFHASDSGCIEQVTGEKVVEIVREEKDLLLLPQDLWCSLQESKDGERLLLSVGWLFEPGHAITSTCIFSSDSKLQEVTMGKETALKEL</sequence>
<name>A0A6J0KC74_RAPSA</name>
<keyword evidence="1" id="KW-1185">Reference proteome</keyword>
<evidence type="ECO:0000313" key="1">
    <source>
        <dbReference type="Proteomes" id="UP000504610"/>
    </source>
</evidence>
<accession>A0A6J0KC74</accession>
<dbReference type="OrthoDB" id="1883156at2759"/>
<reference evidence="1" key="1">
    <citation type="journal article" date="2019" name="Database">
        <title>The radish genome database (RadishGD): an integrated information resource for radish genomics.</title>
        <authorList>
            <person name="Yu H.J."/>
            <person name="Baek S."/>
            <person name="Lee Y.J."/>
            <person name="Cho A."/>
            <person name="Mun J.H."/>
        </authorList>
    </citation>
    <scope>NUCLEOTIDE SEQUENCE [LARGE SCALE GENOMIC DNA]</scope>
    <source>
        <strain evidence="1">cv. WK10039</strain>
    </source>
</reference>
<reference evidence="2" key="2">
    <citation type="submission" date="2025-08" db="UniProtKB">
        <authorList>
            <consortium name="RefSeq"/>
        </authorList>
    </citation>
    <scope>IDENTIFICATION</scope>
    <source>
        <tissue evidence="2">Leaf</tissue>
    </source>
</reference>